<evidence type="ECO:0008006" key="3">
    <source>
        <dbReference type="Google" id="ProtNLM"/>
    </source>
</evidence>
<dbReference type="AlphaFoldDB" id="A0A366SKD3"/>
<evidence type="ECO:0000313" key="2">
    <source>
        <dbReference type="Proteomes" id="UP000252800"/>
    </source>
</evidence>
<gene>
    <name evidence="1" type="ORF">EB18_00218</name>
</gene>
<protein>
    <recommendedName>
        <fullName evidence="3">CDP-Glycerol:Poly(Glycerophosphate) glycerophosphotransferase</fullName>
    </recommendedName>
</protein>
<proteinExistence type="predicted"/>
<comment type="caution">
    <text evidence="1">The sequence shown here is derived from an EMBL/GenBank/DDBJ whole genome shotgun (WGS) entry which is preliminary data.</text>
</comment>
<organism evidence="1 2">
    <name type="scientific">Enterococcus cecorum</name>
    <dbReference type="NCBI Taxonomy" id="44008"/>
    <lineage>
        <taxon>Bacteria</taxon>
        <taxon>Bacillati</taxon>
        <taxon>Bacillota</taxon>
        <taxon>Bacilli</taxon>
        <taxon>Lactobacillales</taxon>
        <taxon>Enterococcaceae</taxon>
        <taxon>Enterococcus</taxon>
    </lineage>
</organism>
<dbReference type="Proteomes" id="UP000252800">
    <property type="component" value="Unassembled WGS sequence"/>
</dbReference>
<name>A0A366SKD3_9ENTE</name>
<evidence type="ECO:0000313" key="1">
    <source>
        <dbReference type="EMBL" id="RBR31795.1"/>
    </source>
</evidence>
<dbReference type="EMBL" id="LEOY01000002">
    <property type="protein sequence ID" value="RBR31795.1"/>
    <property type="molecule type" value="Genomic_DNA"/>
</dbReference>
<accession>A0A366SKD3</accession>
<dbReference type="RefSeq" id="WP_113783641.1">
    <property type="nucleotide sequence ID" value="NZ_KZ845739.1"/>
</dbReference>
<reference evidence="1 2" key="1">
    <citation type="submission" date="2015-06" db="EMBL/GenBank/DDBJ databases">
        <title>The Genome Sequence of Enterococcus cecorum 170AEA1.</title>
        <authorList>
            <consortium name="The Broad Institute Genomics Platform"/>
            <consortium name="The Broad Institute Genome Sequencing Center for Infectious Disease"/>
            <person name="Earl A.M."/>
            <person name="Van Tyne D."/>
            <person name="Lebreton F."/>
            <person name="Saavedra J.T."/>
            <person name="Gilmore M.S."/>
            <person name="Manson McGuire A."/>
            <person name="Clock S."/>
            <person name="Crupain M."/>
            <person name="Rangan U."/>
            <person name="Young S."/>
            <person name="Abouelleil A."/>
            <person name="Cao P."/>
            <person name="Chapman S.B."/>
            <person name="Griggs A."/>
            <person name="Priest M."/>
            <person name="Shea T."/>
            <person name="Wortman J."/>
            <person name="Nusbaum C."/>
            <person name="Birren B."/>
        </authorList>
    </citation>
    <scope>NUCLEOTIDE SEQUENCE [LARGE SCALE GENOMIC DNA]</scope>
    <source>
        <strain evidence="1 2">170AEA1</strain>
    </source>
</reference>
<sequence>MKYTKYQNVKTIVSLLQQMVPVLVLALENKNYQAAVKSLEECYVASNSILDLLKAENLGASMQALESYQAIISAIYLAMETKKALNVDKINEQLVLLLDNLDNSFTKECICEKKEIVFMPYKASMWDSLESVWQAACQDTKANVTVVSVPYFDKNPDGSFGQMQDEIDLYPSYVNIVNASEYNFESIQPDMIFIHNPYDEYNTVTSVDPRFYASNLKNYTNQLVYIPYFVLEEGISNVDSVSHFAKTPGVIHASKVIVQSSKIRKLYIEALIREFGVETSQIWEERIKDWGSPKFDAIHQINEQELDETWYKKIYAKDGTRKKIILYNTSLAALLQNPKAMLQKIIHVLDEFEKRKEDICLWWRPHPLMLSTLQSMHPYLAPMYQKIVDNYQTKNFGIYDDTANLNRAIALADAYYGDHSSLVELCELKGIPIMIQDAYCM</sequence>